<dbReference type="GO" id="GO:0003993">
    <property type="term" value="F:acid phosphatase activity"/>
    <property type="evidence" value="ECO:0007669"/>
    <property type="project" value="TreeGrafter"/>
</dbReference>
<dbReference type="GO" id="GO:0005576">
    <property type="term" value="C:extracellular region"/>
    <property type="evidence" value="ECO:0007669"/>
    <property type="project" value="UniProtKB-SubCell"/>
</dbReference>
<evidence type="ECO:0000256" key="17">
    <source>
        <dbReference type="PIRSR" id="PIRSR000894-2"/>
    </source>
</evidence>
<dbReference type="InterPro" id="IPR033379">
    <property type="entry name" value="Acid_Pase_AS"/>
</dbReference>
<comment type="catalytic activity">
    <reaction evidence="12">
        <text>1D-myo-inositol 1,2,4,5,6-pentakisphosphate + H2O = 1D-myo-inositol 1,2,5,6-tetrakisphosphate + phosphate</text>
        <dbReference type="Rhea" id="RHEA:77115"/>
        <dbReference type="ChEBI" id="CHEBI:15377"/>
        <dbReference type="ChEBI" id="CHEBI:43474"/>
        <dbReference type="ChEBI" id="CHEBI:57798"/>
        <dbReference type="ChEBI" id="CHEBI:195535"/>
    </reaction>
    <physiologicalReaction direction="left-to-right" evidence="12">
        <dbReference type="Rhea" id="RHEA:77116"/>
    </physiologicalReaction>
</comment>
<evidence type="ECO:0000256" key="8">
    <source>
        <dbReference type="ARBA" id="ARBA00042300"/>
    </source>
</evidence>
<proteinExistence type="predicted"/>
<dbReference type="PIRSF" id="PIRSF000894">
    <property type="entry name" value="Acid_phosphatase"/>
    <property type="match status" value="1"/>
</dbReference>
<evidence type="ECO:0000256" key="6">
    <source>
        <dbReference type="ARBA" id="ARBA00023180"/>
    </source>
</evidence>
<evidence type="ECO:0000256" key="1">
    <source>
        <dbReference type="ARBA" id="ARBA00004613"/>
    </source>
</evidence>
<gene>
    <name evidence="19" type="ORF">EVJ58_g942</name>
</gene>
<evidence type="ECO:0000256" key="10">
    <source>
        <dbReference type="ARBA" id="ARBA00043675"/>
    </source>
</evidence>
<evidence type="ECO:0000313" key="20">
    <source>
        <dbReference type="Proteomes" id="UP000298390"/>
    </source>
</evidence>
<evidence type="ECO:0000256" key="11">
    <source>
        <dbReference type="ARBA" id="ARBA00043721"/>
    </source>
</evidence>
<feature type="active site" description="Proton donor" evidence="16">
    <location>
        <position position="349"/>
    </location>
</feature>
<organism evidence="19 20">
    <name type="scientific">Rhodofomes roseus</name>
    <dbReference type="NCBI Taxonomy" id="34475"/>
    <lineage>
        <taxon>Eukaryota</taxon>
        <taxon>Fungi</taxon>
        <taxon>Dikarya</taxon>
        <taxon>Basidiomycota</taxon>
        <taxon>Agaricomycotina</taxon>
        <taxon>Agaricomycetes</taxon>
        <taxon>Polyporales</taxon>
        <taxon>Rhodofomes</taxon>
    </lineage>
</organism>
<reference evidence="19 20" key="1">
    <citation type="submission" date="2019-01" db="EMBL/GenBank/DDBJ databases">
        <title>Genome sequencing of the rare red list fungi Fomitopsis rosea.</title>
        <authorList>
            <person name="Buettner E."/>
            <person name="Kellner H."/>
        </authorList>
    </citation>
    <scope>NUCLEOTIDE SEQUENCE [LARGE SCALE GENOMIC DNA]</scope>
    <source>
        <strain evidence="19 20">DSM 105464</strain>
    </source>
</reference>
<evidence type="ECO:0000256" key="4">
    <source>
        <dbReference type="ARBA" id="ARBA00022801"/>
    </source>
</evidence>
<evidence type="ECO:0000256" key="2">
    <source>
        <dbReference type="ARBA" id="ARBA00011245"/>
    </source>
</evidence>
<feature type="active site" description="Nucleophile" evidence="16">
    <location>
        <position position="84"/>
    </location>
</feature>
<dbReference type="STRING" id="34475.A0A4Y9Z166"/>
<keyword evidence="6" id="KW-0325">Glycoprotein</keyword>
<dbReference type="EMBL" id="SEKV01000028">
    <property type="protein sequence ID" value="TFY68546.1"/>
    <property type="molecule type" value="Genomic_DNA"/>
</dbReference>
<keyword evidence="3" id="KW-0964">Secreted</keyword>
<protein>
    <recommendedName>
        <fullName evidence="14">Phytase A</fullName>
    </recommendedName>
    <alternativeName>
        <fullName evidence="15">Histidine acid phosphatase phyA</fullName>
    </alternativeName>
    <alternativeName>
        <fullName evidence="8">Myo-inositol hexakisphosphate phosphohydrolase A</fullName>
    </alternativeName>
    <alternativeName>
        <fullName evidence="7">Myo-inositol-hexaphosphate 3-phosphohydrolase A</fullName>
    </alternativeName>
</protein>
<evidence type="ECO:0000256" key="13">
    <source>
        <dbReference type="ARBA" id="ARBA00043788"/>
    </source>
</evidence>
<dbReference type="InterPro" id="IPR000560">
    <property type="entry name" value="His_Pase_clade-2"/>
</dbReference>
<dbReference type="InterPro" id="IPR016274">
    <property type="entry name" value="Histidine_acid_Pase_euk"/>
</dbReference>
<evidence type="ECO:0000256" key="5">
    <source>
        <dbReference type="ARBA" id="ARBA00023157"/>
    </source>
</evidence>
<evidence type="ECO:0000313" key="19">
    <source>
        <dbReference type="EMBL" id="TFY68546.1"/>
    </source>
</evidence>
<dbReference type="SUPFAM" id="SSF53254">
    <property type="entry name" value="Phosphoglycerate mutase-like"/>
    <property type="match status" value="1"/>
</dbReference>
<keyword evidence="18" id="KW-0732">Signal</keyword>
<evidence type="ECO:0000256" key="14">
    <source>
        <dbReference type="ARBA" id="ARBA00044106"/>
    </source>
</evidence>
<dbReference type="InterPro" id="IPR029033">
    <property type="entry name" value="His_PPase_superfam"/>
</dbReference>
<sequence>MTTLLCAALAFYAFCGYVALGRTSSPEGGIVDVENTESNLTSDRSVFGADSTRWAQYAPYFPVEPYAAPPASCEVDQVHIIQRHGARYPTSGAAARIQAALARLQTATILSDSSLAFVSNYTYTLGENSLVPLGAQESYDAGQEVYTRYPSLVDADRLPFVRASGSERVEQSATNWTAGFAAANNGVYVPVLSLVISEEGNDTLDDASCPQHISSPLPDAYIDIYAANLTAELNAGAPGANLSNADTHALVTLCMFESVARQERSAWCDLFAGLDAWDGFEYWADLDKYYGTGYGNALGPVQGVGYVNELLARLTSTPVSDSTSTNRTLDASPATFPLNRTVYADFSHDNLMIPVFAAMGLFPTDPLDPAGASIGAGVWNVSRMVPFAGRMVVERLACEEGYEPADGSADAEGRYLRVLVNQAVQPLAFCGASADGVCGLGAFVDSQAFAKSGGNGTWDACFEAAAA</sequence>
<evidence type="ECO:0000256" key="7">
    <source>
        <dbReference type="ARBA" id="ARBA00041857"/>
    </source>
</evidence>
<comment type="caution">
    <text evidence="19">The sequence shown here is derived from an EMBL/GenBank/DDBJ whole genome shotgun (WGS) entry which is preliminary data.</text>
</comment>
<comment type="catalytic activity">
    <reaction evidence="9">
        <text>1D-myo-inositol 1,2,5,6-tetrakisphosphate + H2O = 1D-myo-inositol 1,2,6-trisphosphate + phosphate</text>
        <dbReference type="Rhea" id="RHEA:77119"/>
        <dbReference type="ChEBI" id="CHEBI:15377"/>
        <dbReference type="ChEBI" id="CHEBI:43474"/>
        <dbReference type="ChEBI" id="CHEBI:195535"/>
        <dbReference type="ChEBI" id="CHEBI:195537"/>
    </reaction>
    <physiologicalReaction direction="left-to-right" evidence="9">
        <dbReference type="Rhea" id="RHEA:77120"/>
    </physiologicalReaction>
</comment>
<evidence type="ECO:0000256" key="15">
    <source>
        <dbReference type="ARBA" id="ARBA00044262"/>
    </source>
</evidence>
<dbReference type="PROSITE" id="PS00778">
    <property type="entry name" value="HIS_ACID_PHOSPHAT_2"/>
    <property type="match status" value="1"/>
</dbReference>
<dbReference type="PROSITE" id="PS00616">
    <property type="entry name" value="HIS_ACID_PHOSPHAT_1"/>
    <property type="match status" value="1"/>
</dbReference>
<comment type="subcellular location">
    <subcellularLocation>
        <location evidence="1">Secreted</location>
    </subcellularLocation>
</comment>
<dbReference type="CDD" id="cd07061">
    <property type="entry name" value="HP_HAP_like"/>
    <property type="match status" value="1"/>
</dbReference>
<feature type="signal peptide" evidence="18">
    <location>
        <begin position="1"/>
        <end position="21"/>
    </location>
</feature>
<dbReference type="Proteomes" id="UP000298390">
    <property type="component" value="Unassembled WGS sequence"/>
</dbReference>
<feature type="disulfide bond" evidence="17">
    <location>
        <begin position="73"/>
        <end position="398"/>
    </location>
</feature>
<dbReference type="GO" id="GO:0016158">
    <property type="term" value="F:inositol hexakisphosphate 3-phosphatase activity"/>
    <property type="evidence" value="ECO:0007669"/>
    <property type="project" value="UniProtKB-EC"/>
</dbReference>
<dbReference type="PANTHER" id="PTHR20963:SF24">
    <property type="entry name" value="3-PHYTASE B"/>
    <property type="match status" value="1"/>
</dbReference>
<comment type="catalytic activity">
    <reaction evidence="10">
        <text>1D-myo-inositol 1,2-bisphosphate + H2O = 1D-myo-inositol 2-phosphate + phosphate</text>
        <dbReference type="Rhea" id="RHEA:77135"/>
        <dbReference type="ChEBI" id="CHEBI:15377"/>
        <dbReference type="ChEBI" id="CHEBI:43474"/>
        <dbReference type="ChEBI" id="CHEBI:84142"/>
        <dbReference type="ChEBI" id="CHEBI:195539"/>
    </reaction>
    <physiologicalReaction direction="left-to-right" evidence="10">
        <dbReference type="Rhea" id="RHEA:77136"/>
    </physiologicalReaction>
</comment>
<evidence type="ECO:0000256" key="3">
    <source>
        <dbReference type="ARBA" id="ARBA00022525"/>
    </source>
</evidence>
<feature type="chain" id="PRO_5021446246" description="Phytase A" evidence="18">
    <location>
        <begin position="22"/>
        <end position="467"/>
    </location>
</feature>
<feature type="disulfide bond" evidence="17">
    <location>
        <begin position="430"/>
        <end position="438"/>
    </location>
</feature>
<evidence type="ECO:0000256" key="18">
    <source>
        <dbReference type="SAM" id="SignalP"/>
    </source>
</evidence>
<keyword evidence="4" id="KW-0378">Hydrolase</keyword>
<name>A0A4Y9Z166_9APHY</name>
<comment type="catalytic activity">
    <reaction evidence="11">
        <text>1D-myo-inositol 1,2,6-trisphosphate + H2O = 1D-myo-inositol 1,2-bisphosphate + phosphate</text>
        <dbReference type="Rhea" id="RHEA:77131"/>
        <dbReference type="ChEBI" id="CHEBI:15377"/>
        <dbReference type="ChEBI" id="CHEBI:43474"/>
        <dbReference type="ChEBI" id="CHEBI:195537"/>
        <dbReference type="ChEBI" id="CHEBI:195539"/>
    </reaction>
    <physiologicalReaction direction="left-to-right" evidence="11">
        <dbReference type="Rhea" id="RHEA:77132"/>
    </physiologicalReaction>
</comment>
<evidence type="ECO:0000256" key="9">
    <source>
        <dbReference type="ARBA" id="ARBA00043670"/>
    </source>
</evidence>
<evidence type="ECO:0000256" key="16">
    <source>
        <dbReference type="PIRSR" id="PIRSR000894-1"/>
    </source>
</evidence>
<dbReference type="AlphaFoldDB" id="A0A4Y9Z166"/>
<comment type="subunit">
    <text evidence="2">Monomer.</text>
</comment>
<dbReference type="PANTHER" id="PTHR20963">
    <property type="entry name" value="MULTIPLE INOSITOL POLYPHOSPHATE PHOSPHATASE-RELATED"/>
    <property type="match status" value="1"/>
</dbReference>
<comment type="catalytic activity">
    <reaction evidence="13">
        <text>1D-myo-inositol hexakisphosphate + H2O = 1D-myo-inositol 1,2,4,5,6-pentakisphosphate + phosphate</text>
        <dbReference type="Rhea" id="RHEA:16989"/>
        <dbReference type="ChEBI" id="CHEBI:15377"/>
        <dbReference type="ChEBI" id="CHEBI:43474"/>
        <dbReference type="ChEBI" id="CHEBI:57798"/>
        <dbReference type="ChEBI" id="CHEBI:58130"/>
        <dbReference type="EC" id="3.1.3.8"/>
    </reaction>
    <physiologicalReaction direction="left-to-right" evidence="13">
        <dbReference type="Rhea" id="RHEA:16990"/>
    </physiologicalReaction>
</comment>
<feature type="disulfide bond" evidence="17">
    <location>
        <begin position="254"/>
        <end position="268"/>
    </location>
</feature>
<dbReference type="Gene3D" id="3.40.50.1240">
    <property type="entry name" value="Phosphoglycerate mutase-like"/>
    <property type="match status" value="1"/>
</dbReference>
<evidence type="ECO:0000256" key="12">
    <source>
        <dbReference type="ARBA" id="ARBA00043748"/>
    </source>
</evidence>
<accession>A0A4Y9Z166</accession>
<keyword evidence="5 17" id="KW-1015">Disulfide bond</keyword>
<dbReference type="Pfam" id="PF00328">
    <property type="entry name" value="His_Phos_2"/>
    <property type="match status" value="1"/>
</dbReference>